<dbReference type="Gene3D" id="4.10.60.10">
    <property type="entry name" value="Zinc finger, CCHC-type"/>
    <property type="match status" value="1"/>
</dbReference>
<dbReference type="GO" id="GO:0007165">
    <property type="term" value="P:signal transduction"/>
    <property type="evidence" value="ECO:0007669"/>
    <property type="project" value="InterPro"/>
</dbReference>
<feature type="domain" description="TIR" evidence="4">
    <location>
        <begin position="23"/>
        <end position="173"/>
    </location>
</feature>
<feature type="compositionally biased region" description="Low complexity" evidence="2">
    <location>
        <begin position="547"/>
        <end position="558"/>
    </location>
</feature>
<dbReference type="InterPro" id="IPR036875">
    <property type="entry name" value="Znf_CCHC_sf"/>
</dbReference>
<evidence type="ECO:0000313" key="6">
    <source>
        <dbReference type="EMBL" id="VDI63714.1"/>
    </source>
</evidence>
<organism evidence="6 7">
    <name type="scientific">Mytilus galloprovincialis</name>
    <name type="common">Mediterranean mussel</name>
    <dbReference type="NCBI Taxonomy" id="29158"/>
    <lineage>
        <taxon>Eukaryota</taxon>
        <taxon>Metazoa</taxon>
        <taxon>Spiralia</taxon>
        <taxon>Lophotrochozoa</taxon>
        <taxon>Mollusca</taxon>
        <taxon>Bivalvia</taxon>
        <taxon>Autobranchia</taxon>
        <taxon>Pteriomorphia</taxon>
        <taxon>Mytilida</taxon>
        <taxon>Mytiloidea</taxon>
        <taxon>Mytilidae</taxon>
        <taxon>Mytilinae</taxon>
        <taxon>Mytilus</taxon>
    </lineage>
</organism>
<dbReference type="Gene3D" id="3.40.50.10140">
    <property type="entry name" value="Toll/interleukin-1 receptor homology (TIR) domain"/>
    <property type="match status" value="1"/>
</dbReference>
<dbReference type="EMBL" id="UYJE01008412">
    <property type="protein sequence ID" value="VDI63714.1"/>
    <property type="molecule type" value="Genomic_DNA"/>
</dbReference>
<dbReference type="InterPro" id="IPR001878">
    <property type="entry name" value="Znf_CCHC"/>
</dbReference>
<evidence type="ECO:0000313" key="7">
    <source>
        <dbReference type="Proteomes" id="UP000596742"/>
    </source>
</evidence>
<dbReference type="OrthoDB" id="6092250at2759"/>
<keyword evidence="1" id="KW-0479">Metal-binding</keyword>
<dbReference type="GO" id="GO:0003676">
    <property type="term" value="F:nucleic acid binding"/>
    <property type="evidence" value="ECO:0007669"/>
    <property type="project" value="InterPro"/>
</dbReference>
<keyword evidence="3" id="KW-1133">Transmembrane helix</keyword>
<dbReference type="PROSITE" id="PS50104">
    <property type="entry name" value="TIR"/>
    <property type="match status" value="1"/>
</dbReference>
<keyword evidence="1" id="KW-0862">Zinc</keyword>
<dbReference type="InterPro" id="IPR042342">
    <property type="entry name" value="TTC22"/>
</dbReference>
<protein>
    <recommendedName>
        <fullName evidence="8">TIR domain-containing protein</fullName>
    </recommendedName>
</protein>
<dbReference type="SUPFAM" id="SSF52200">
    <property type="entry name" value="Toll/Interleukin receptor TIR domain"/>
    <property type="match status" value="1"/>
</dbReference>
<evidence type="ECO:0000259" key="5">
    <source>
        <dbReference type="PROSITE" id="PS50158"/>
    </source>
</evidence>
<dbReference type="InterPro" id="IPR035897">
    <property type="entry name" value="Toll_tir_struct_dom_sf"/>
</dbReference>
<feature type="domain" description="CCHC-type" evidence="5">
    <location>
        <begin position="467"/>
        <end position="481"/>
    </location>
</feature>
<sequence>MDGPYNDREIDSEVCLKPLPQGKIYHVFISYRDVDEDRDWVKNLIEKLENFHRLKCCNHVHDFQPGRKIVDNIKDAVLRSVKTLIILSKEYNDSHWCNFEVEYTHQMSMEMREQILIPVLKEDCEIPEHLKPFTYIDARGPIGSWLPRLVTAIESPVNCWLESKYSQDLNTYYRNFDTVHEERSKNGWCRELPFKSWRHVPDSLNDKPFKLNYSLYKDVLEVVSKASFFRCRQCLFPWIPTVCCEFLLFFGGIASFIVACNQYINYKSDNQKKDNADLSDIVMMIFYGLIIIGAILWFIVGSVHRLTKRTLMSKPLMVANHRLLDHNLLVGFIDYKCSATVKVIFIYFNCRSCLVCSFSISKYLIVKDKALALDPGSPRKHSIALVGTPRWVDDKNGESFSFHMAQQKQLSKSALIHKKRKCDDSMPCREDDSCFGIRVDMFIPNPIRCFTCQKFGHGSKQCRGKQRCFKCSDEGHEGTNCNSESSKCVNCGESHFSSSRDCPVYLKEKNIIKIKTERNISYPEAKQIASVSNDLLVSNRPSDIDDSSTSNSLPSSASREVISLTSSTQSTRAPSPLRSPEKKDVQKKPVNTSSQKSSDSRSRGRGRGGVKPAACGPGDRRLSSHNRFSTLIDETEMEIESVPPPERSQSQGERNKNAGKLDSIRPSIN</sequence>
<keyword evidence="7" id="KW-1185">Reference proteome</keyword>
<dbReference type="AlphaFoldDB" id="A0A8B6GGB0"/>
<dbReference type="SMART" id="SM00343">
    <property type="entry name" value="ZnF_C2HC"/>
    <property type="match status" value="3"/>
</dbReference>
<evidence type="ECO:0000259" key="4">
    <source>
        <dbReference type="PROSITE" id="PS50104"/>
    </source>
</evidence>
<keyword evidence="3" id="KW-0472">Membrane</keyword>
<dbReference type="PANTHER" id="PTHR16253">
    <property type="entry name" value="TETRATRICOPEPTIDE REPEAT PROTEIN 22"/>
    <property type="match status" value="1"/>
</dbReference>
<gene>
    <name evidence="6" type="ORF">MGAL_10B033611</name>
</gene>
<evidence type="ECO:0000256" key="2">
    <source>
        <dbReference type="SAM" id="MobiDB-lite"/>
    </source>
</evidence>
<dbReference type="Proteomes" id="UP000596742">
    <property type="component" value="Unassembled WGS sequence"/>
</dbReference>
<feature type="transmembrane region" description="Helical" evidence="3">
    <location>
        <begin position="281"/>
        <end position="300"/>
    </location>
</feature>
<accession>A0A8B6GGB0</accession>
<keyword evidence="1" id="KW-0863">Zinc-finger</keyword>
<comment type="caution">
    <text evidence="6">The sequence shown here is derived from an EMBL/GenBank/DDBJ whole genome shotgun (WGS) entry which is preliminary data.</text>
</comment>
<keyword evidence="3" id="KW-0812">Transmembrane</keyword>
<dbReference type="Pfam" id="PF13676">
    <property type="entry name" value="TIR_2"/>
    <property type="match status" value="1"/>
</dbReference>
<feature type="compositionally biased region" description="Polar residues" evidence="2">
    <location>
        <begin position="563"/>
        <end position="573"/>
    </location>
</feature>
<feature type="region of interest" description="Disordered" evidence="2">
    <location>
        <begin position="540"/>
        <end position="669"/>
    </location>
</feature>
<evidence type="ECO:0000256" key="1">
    <source>
        <dbReference type="PROSITE-ProRule" id="PRU00047"/>
    </source>
</evidence>
<feature type="transmembrane region" description="Helical" evidence="3">
    <location>
        <begin position="235"/>
        <end position="260"/>
    </location>
</feature>
<evidence type="ECO:0008006" key="8">
    <source>
        <dbReference type="Google" id="ProtNLM"/>
    </source>
</evidence>
<dbReference type="SUPFAM" id="SSF57756">
    <property type="entry name" value="Retrovirus zinc finger-like domains"/>
    <property type="match status" value="1"/>
</dbReference>
<reference evidence="6" key="1">
    <citation type="submission" date="2018-11" db="EMBL/GenBank/DDBJ databases">
        <authorList>
            <person name="Alioto T."/>
            <person name="Alioto T."/>
        </authorList>
    </citation>
    <scope>NUCLEOTIDE SEQUENCE</scope>
</reference>
<evidence type="ECO:0000256" key="3">
    <source>
        <dbReference type="SAM" id="Phobius"/>
    </source>
</evidence>
<dbReference type="GO" id="GO:0008270">
    <property type="term" value="F:zinc ion binding"/>
    <property type="evidence" value="ECO:0007669"/>
    <property type="project" value="UniProtKB-KW"/>
</dbReference>
<dbReference type="PROSITE" id="PS50158">
    <property type="entry name" value="ZF_CCHC"/>
    <property type="match status" value="1"/>
</dbReference>
<dbReference type="InterPro" id="IPR000157">
    <property type="entry name" value="TIR_dom"/>
</dbReference>
<name>A0A8B6GGB0_MYTGA</name>
<dbReference type="PANTHER" id="PTHR16253:SF0">
    <property type="entry name" value="TETRATRICOPEPTIDE REPEAT PROTEIN 22"/>
    <property type="match status" value="1"/>
</dbReference>
<proteinExistence type="predicted"/>
<dbReference type="SMART" id="SM00255">
    <property type="entry name" value="TIR"/>
    <property type="match status" value="1"/>
</dbReference>